<sequence length="130" mass="13730">MRNPVNRLATAAPRALDSLLVKKSDTNNTTTSTEKKQERTCSFDLDLSGLKLLDSRALSGGGGGGNTEEGSVVTFEDLSAELGNLEAEEPEDWSLCELNKVQAFMGEDSSGAVASSTGGVGLMSQSKEWQ</sequence>
<gene>
    <name evidence="2" type="ORF">THAPSDRAFT_25895</name>
</gene>
<dbReference type="KEGG" id="tps:THAPSDRAFT_25895"/>
<dbReference type="GeneID" id="7448934"/>
<name>B8CGM2_THAPS</name>
<dbReference type="EMBL" id="CM000655">
    <property type="protein sequence ID" value="EED87389.1"/>
    <property type="molecule type" value="Genomic_DNA"/>
</dbReference>
<evidence type="ECO:0000313" key="3">
    <source>
        <dbReference type="Proteomes" id="UP000001449"/>
    </source>
</evidence>
<dbReference type="Proteomes" id="UP000001449">
    <property type="component" value="Chromosome 24"/>
</dbReference>
<feature type="region of interest" description="Disordered" evidence="1">
    <location>
        <begin position="109"/>
        <end position="130"/>
    </location>
</feature>
<keyword evidence="3" id="KW-1185">Reference proteome</keyword>
<dbReference type="OMA" id="DERACSF"/>
<dbReference type="HOGENOM" id="CLU_1942348_0_0_1"/>
<dbReference type="AlphaFoldDB" id="B8CGM2"/>
<feature type="region of interest" description="Disordered" evidence="1">
    <location>
        <begin position="19"/>
        <end position="39"/>
    </location>
</feature>
<accession>B8CGM2</accession>
<evidence type="ECO:0000256" key="1">
    <source>
        <dbReference type="SAM" id="MobiDB-lite"/>
    </source>
</evidence>
<reference evidence="2 3" key="2">
    <citation type="journal article" date="2008" name="Nature">
        <title>The Phaeodactylum genome reveals the evolutionary history of diatom genomes.</title>
        <authorList>
            <person name="Bowler C."/>
            <person name="Allen A.E."/>
            <person name="Badger J.H."/>
            <person name="Grimwood J."/>
            <person name="Jabbari K."/>
            <person name="Kuo A."/>
            <person name="Maheswari U."/>
            <person name="Martens C."/>
            <person name="Maumus F."/>
            <person name="Otillar R.P."/>
            <person name="Rayko E."/>
            <person name="Salamov A."/>
            <person name="Vandepoele K."/>
            <person name="Beszteri B."/>
            <person name="Gruber A."/>
            <person name="Heijde M."/>
            <person name="Katinka M."/>
            <person name="Mock T."/>
            <person name="Valentin K."/>
            <person name="Verret F."/>
            <person name="Berges J.A."/>
            <person name="Brownlee C."/>
            <person name="Cadoret J.P."/>
            <person name="Chiovitti A."/>
            <person name="Choi C.J."/>
            <person name="Coesel S."/>
            <person name="De Martino A."/>
            <person name="Detter J.C."/>
            <person name="Durkin C."/>
            <person name="Falciatore A."/>
            <person name="Fournet J."/>
            <person name="Haruta M."/>
            <person name="Huysman M.J."/>
            <person name="Jenkins B.D."/>
            <person name="Jiroutova K."/>
            <person name="Jorgensen R.E."/>
            <person name="Joubert Y."/>
            <person name="Kaplan A."/>
            <person name="Kroger N."/>
            <person name="Kroth P.G."/>
            <person name="La Roche J."/>
            <person name="Lindquist E."/>
            <person name="Lommer M."/>
            <person name="Martin-Jezequel V."/>
            <person name="Lopez P.J."/>
            <person name="Lucas S."/>
            <person name="Mangogna M."/>
            <person name="McGinnis K."/>
            <person name="Medlin L.K."/>
            <person name="Montsant A."/>
            <person name="Oudot-Le Secq M.P."/>
            <person name="Napoli C."/>
            <person name="Obornik M."/>
            <person name="Parker M.S."/>
            <person name="Petit J.L."/>
            <person name="Porcel B.M."/>
            <person name="Poulsen N."/>
            <person name="Robison M."/>
            <person name="Rychlewski L."/>
            <person name="Rynearson T.A."/>
            <person name="Schmutz J."/>
            <person name="Shapiro H."/>
            <person name="Siaut M."/>
            <person name="Stanley M."/>
            <person name="Sussman M.R."/>
            <person name="Taylor A.R."/>
            <person name="Vardi A."/>
            <person name="von Dassow P."/>
            <person name="Vyverman W."/>
            <person name="Willis A."/>
            <person name="Wyrwicz L.S."/>
            <person name="Rokhsar D.S."/>
            <person name="Weissenbach J."/>
            <person name="Armbrust E.V."/>
            <person name="Green B.R."/>
            <person name="Van de Peer Y."/>
            <person name="Grigoriev I.V."/>
        </authorList>
    </citation>
    <scope>NUCLEOTIDE SEQUENCE [LARGE SCALE GENOMIC DNA]</scope>
    <source>
        <strain evidence="2 3">CCMP1335</strain>
    </source>
</reference>
<dbReference type="PaxDb" id="35128-Thaps25895"/>
<reference evidence="2 3" key="1">
    <citation type="journal article" date="2004" name="Science">
        <title>The genome of the diatom Thalassiosira pseudonana: ecology, evolution, and metabolism.</title>
        <authorList>
            <person name="Armbrust E.V."/>
            <person name="Berges J.A."/>
            <person name="Bowler C."/>
            <person name="Green B.R."/>
            <person name="Martinez D."/>
            <person name="Putnam N.H."/>
            <person name="Zhou S."/>
            <person name="Allen A.E."/>
            <person name="Apt K.E."/>
            <person name="Bechner M."/>
            <person name="Brzezinski M.A."/>
            <person name="Chaal B.K."/>
            <person name="Chiovitti A."/>
            <person name="Davis A.K."/>
            <person name="Demarest M.S."/>
            <person name="Detter J.C."/>
            <person name="Glavina T."/>
            <person name="Goodstein D."/>
            <person name="Hadi M.Z."/>
            <person name="Hellsten U."/>
            <person name="Hildebrand M."/>
            <person name="Jenkins B.D."/>
            <person name="Jurka J."/>
            <person name="Kapitonov V.V."/>
            <person name="Kroger N."/>
            <person name="Lau W.W."/>
            <person name="Lane T.W."/>
            <person name="Larimer F.W."/>
            <person name="Lippmeier J.C."/>
            <person name="Lucas S."/>
            <person name="Medina M."/>
            <person name="Montsant A."/>
            <person name="Obornik M."/>
            <person name="Parker M.S."/>
            <person name="Palenik B."/>
            <person name="Pazour G.J."/>
            <person name="Richardson P.M."/>
            <person name="Rynearson T.A."/>
            <person name="Saito M.A."/>
            <person name="Schwartz D.C."/>
            <person name="Thamatrakoln K."/>
            <person name="Valentin K."/>
            <person name="Vardi A."/>
            <person name="Wilkerson F.P."/>
            <person name="Rokhsar D.S."/>
        </authorList>
    </citation>
    <scope>NUCLEOTIDE SEQUENCE [LARGE SCALE GENOMIC DNA]</scope>
    <source>
        <strain evidence="2 3">CCMP1335</strain>
    </source>
</reference>
<dbReference type="eggNOG" id="ENOG502QZGW">
    <property type="taxonomic scope" value="Eukaryota"/>
</dbReference>
<dbReference type="RefSeq" id="XP_002295323.1">
    <property type="nucleotide sequence ID" value="XM_002295287.1"/>
</dbReference>
<organism evidence="2 3">
    <name type="scientific">Thalassiosira pseudonana</name>
    <name type="common">Marine diatom</name>
    <name type="synonym">Cyclotella nana</name>
    <dbReference type="NCBI Taxonomy" id="35128"/>
    <lineage>
        <taxon>Eukaryota</taxon>
        <taxon>Sar</taxon>
        <taxon>Stramenopiles</taxon>
        <taxon>Ochrophyta</taxon>
        <taxon>Bacillariophyta</taxon>
        <taxon>Coscinodiscophyceae</taxon>
        <taxon>Thalassiosirophycidae</taxon>
        <taxon>Thalassiosirales</taxon>
        <taxon>Thalassiosiraceae</taxon>
        <taxon>Thalassiosira</taxon>
    </lineage>
</organism>
<dbReference type="InParanoid" id="B8CGM2"/>
<proteinExistence type="predicted"/>
<protein>
    <submittedName>
        <fullName evidence="2">Uncharacterized protein</fullName>
    </submittedName>
</protein>
<evidence type="ECO:0000313" key="2">
    <source>
        <dbReference type="EMBL" id="EED87389.1"/>
    </source>
</evidence>